<protein>
    <recommendedName>
        <fullName evidence="6">Ankyrin repeat and SOCS box protein 15</fullName>
    </recommendedName>
</protein>
<evidence type="ECO:0000313" key="4">
    <source>
        <dbReference type="EMBL" id="KAL2093307.1"/>
    </source>
</evidence>
<dbReference type="InterPro" id="IPR002110">
    <property type="entry name" value="Ankyrin_rpt"/>
</dbReference>
<dbReference type="InterPro" id="IPR036770">
    <property type="entry name" value="Ankyrin_rpt-contain_sf"/>
</dbReference>
<sequence>MDMFDVMSEDEITDYVLQMSIQESYQDPFLLSKDSLEASSDENVKLLAAIKTGDVSAVQEVQKSPPAFREVDGQGWLPLHRAAVQPIAKVLEAVLNSSCDHNLEAKTKVGETCLILAVEAGLEENVRVLLEYGACPYSTNNKNESGLLLAVRKGDYEIAHVLLNYGAPVNQICAREWTALHDATQKGHSAIVSLLLRWGGQVTLRDEHGVTALGIAAENGQEEIVQILIDSGSNVNVQANNGESVMMKAARSGNPDCVSLLLENGADPNLPNVTGHLPIHRAAYEGHYLLLKILIPVTSKKALRLSGRSPVHCAADGGHTQCLELLINAGFDVNRTLSQNISENYSDMRRSALYFAVSNGDVTCTEMLLNAGAKTDLDPLGCLLVAVRAGRYEIVKLLLAKRADVNCYFTAVNDTVFPTALQYCLTDEIMMRLLLNNGYKVEKCFSCHHDNAFDFPCYRKDTQELLGQGYDDGDKVPFCEFIGLCCLVHLSGKVVQILLDYVSNVHLCSHLRRTLRKQKEWRDICEIMWEVVSTGRYANSTLGMVVETRDLTGNITIFHRARTNKKLDMDNTDDMDDEELLQYAIQLSIEESCQNAACSDSSSSDHLKVLEAIDRGDLFLLQKLCDVPTAFTEVDSRGWYPLHQAAIQTSPHVLEMVLYGSHGKQIKENIC</sequence>
<dbReference type="SUPFAM" id="SSF48403">
    <property type="entry name" value="Ankyrin repeat"/>
    <property type="match status" value="2"/>
</dbReference>
<evidence type="ECO:0000256" key="2">
    <source>
        <dbReference type="ARBA" id="ARBA00023043"/>
    </source>
</evidence>
<dbReference type="Proteomes" id="UP001591681">
    <property type="component" value="Unassembled WGS sequence"/>
</dbReference>
<dbReference type="Pfam" id="PF12796">
    <property type="entry name" value="Ank_2"/>
    <property type="match status" value="4"/>
</dbReference>
<dbReference type="SMART" id="SM00248">
    <property type="entry name" value="ANK"/>
    <property type="match status" value="11"/>
</dbReference>
<dbReference type="PRINTS" id="PR01415">
    <property type="entry name" value="ANKYRIN"/>
</dbReference>
<organism evidence="4 5">
    <name type="scientific">Coilia grayii</name>
    <name type="common">Gray's grenadier anchovy</name>
    <dbReference type="NCBI Taxonomy" id="363190"/>
    <lineage>
        <taxon>Eukaryota</taxon>
        <taxon>Metazoa</taxon>
        <taxon>Chordata</taxon>
        <taxon>Craniata</taxon>
        <taxon>Vertebrata</taxon>
        <taxon>Euteleostomi</taxon>
        <taxon>Actinopterygii</taxon>
        <taxon>Neopterygii</taxon>
        <taxon>Teleostei</taxon>
        <taxon>Clupei</taxon>
        <taxon>Clupeiformes</taxon>
        <taxon>Clupeoidei</taxon>
        <taxon>Engraulidae</taxon>
        <taxon>Coilinae</taxon>
        <taxon>Coilia</taxon>
    </lineage>
</organism>
<dbReference type="PROSITE" id="PS00018">
    <property type="entry name" value="EF_HAND_1"/>
    <property type="match status" value="1"/>
</dbReference>
<dbReference type="PANTHER" id="PTHR24198">
    <property type="entry name" value="ANKYRIN REPEAT AND PROTEIN KINASE DOMAIN-CONTAINING PROTEIN"/>
    <property type="match status" value="1"/>
</dbReference>
<name>A0ABD1K2E6_9TELE</name>
<feature type="repeat" description="ANK" evidence="3">
    <location>
        <begin position="208"/>
        <end position="240"/>
    </location>
</feature>
<reference evidence="4 5" key="1">
    <citation type="submission" date="2024-09" db="EMBL/GenBank/DDBJ databases">
        <title>A chromosome-level genome assembly of Gray's grenadier anchovy, Coilia grayii.</title>
        <authorList>
            <person name="Fu Z."/>
        </authorList>
    </citation>
    <scope>NUCLEOTIDE SEQUENCE [LARGE SCALE GENOMIC DNA]</scope>
    <source>
        <strain evidence="4">G4</strain>
        <tissue evidence="4">Muscle</tissue>
    </source>
</reference>
<dbReference type="Gene3D" id="1.25.40.20">
    <property type="entry name" value="Ankyrin repeat-containing domain"/>
    <property type="match status" value="3"/>
</dbReference>
<evidence type="ECO:0008006" key="6">
    <source>
        <dbReference type="Google" id="ProtNLM"/>
    </source>
</evidence>
<evidence type="ECO:0000313" key="5">
    <source>
        <dbReference type="Proteomes" id="UP001591681"/>
    </source>
</evidence>
<feature type="repeat" description="ANK" evidence="3">
    <location>
        <begin position="142"/>
        <end position="174"/>
    </location>
</feature>
<accession>A0ABD1K2E6</accession>
<keyword evidence="5" id="KW-1185">Reference proteome</keyword>
<dbReference type="Pfam" id="PF00023">
    <property type="entry name" value="Ank"/>
    <property type="match status" value="1"/>
</dbReference>
<evidence type="ECO:0000256" key="1">
    <source>
        <dbReference type="ARBA" id="ARBA00022737"/>
    </source>
</evidence>
<keyword evidence="1" id="KW-0677">Repeat</keyword>
<dbReference type="PANTHER" id="PTHR24198:SF187">
    <property type="entry name" value="ANKYRIN REPEAT AND SOCS BOX CONTAINING 15"/>
    <property type="match status" value="1"/>
</dbReference>
<keyword evidence="2 3" id="KW-0040">ANK repeat</keyword>
<dbReference type="AlphaFoldDB" id="A0ABD1K2E6"/>
<feature type="repeat" description="ANK" evidence="3">
    <location>
        <begin position="306"/>
        <end position="338"/>
    </location>
</feature>
<gene>
    <name evidence="4" type="ORF">ACEWY4_010619</name>
</gene>
<dbReference type="PROSITE" id="PS50088">
    <property type="entry name" value="ANK_REPEAT"/>
    <property type="match status" value="5"/>
</dbReference>
<feature type="repeat" description="ANK" evidence="3">
    <location>
        <begin position="241"/>
        <end position="273"/>
    </location>
</feature>
<dbReference type="EMBL" id="JBHFQA010000009">
    <property type="protein sequence ID" value="KAL2093307.1"/>
    <property type="molecule type" value="Genomic_DNA"/>
</dbReference>
<feature type="repeat" description="ANK" evidence="3">
    <location>
        <begin position="175"/>
        <end position="207"/>
    </location>
</feature>
<proteinExistence type="predicted"/>
<evidence type="ECO:0000256" key="3">
    <source>
        <dbReference type="PROSITE-ProRule" id="PRU00023"/>
    </source>
</evidence>
<dbReference type="PROSITE" id="PS50297">
    <property type="entry name" value="ANK_REP_REGION"/>
    <property type="match status" value="5"/>
</dbReference>
<dbReference type="InterPro" id="IPR018247">
    <property type="entry name" value="EF_Hand_1_Ca_BS"/>
</dbReference>
<comment type="caution">
    <text evidence="4">The sequence shown here is derived from an EMBL/GenBank/DDBJ whole genome shotgun (WGS) entry which is preliminary data.</text>
</comment>